<proteinExistence type="predicted"/>
<keyword evidence="1" id="KW-0805">Transcription regulation</keyword>
<dbReference type="SUPFAM" id="SSF55781">
    <property type="entry name" value="GAF domain-like"/>
    <property type="match status" value="1"/>
</dbReference>
<reference evidence="8 9" key="1">
    <citation type="submission" date="2020-08" db="EMBL/GenBank/DDBJ databases">
        <title>Genome public.</title>
        <authorList>
            <person name="Liu C."/>
            <person name="Sun Q."/>
        </authorList>
    </citation>
    <scope>NUCLEOTIDE SEQUENCE [LARGE SCALE GENOMIC DNA]</scope>
    <source>
        <strain evidence="8 9">NSJ-26</strain>
    </source>
</reference>
<evidence type="ECO:0000259" key="6">
    <source>
        <dbReference type="PROSITE" id="PS51077"/>
    </source>
</evidence>
<dbReference type="AlphaFoldDB" id="A0A926F196"/>
<dbReference type="InterPro" id="IPR029016">
    <property type="entry name" value="GAF-like_dom_sf"/>
</dbReference>
<feature type="domain" description="HTH iclR-type" evidence="6">
    <location>
        <begin position="5"/>
        <end position="67"/>
    </location>
</feature>
<evidence type="ECO:0000256" key="4">
    <source>
        <dbReference type="ARBA" id="ARBA00058938"/>
    </source>
</evidence>
<dbReference type="FunFam" id="1.10.10.10:FF:000056">
    <property type="entry name" value="IclR family transcriptional regulator"/>
    <property type="match status" value="1"/>
</dbReference>
<evidence type="ECO:0000313" key="9">
    <source>
        <dbReference type="Proteomes" id="UP000601522"/>
    </source>
</evidence>
<evidence type="ECO:0000256" key="2">
    <source>
        <dbReference type="ARBA" id="ARBA00023125"/>
    </source>
</evidence>
<evidence type="ECO:0000256" key="3">
    <source>
        <dbReference type="ARBA" id="ARBA00023163"/>
    </source>
</evidence>
<dbReference type="GO" id="GO:0045892">
    <property type="term" value="P:negative regulation of DNA-templated transcription"/>
    <property type="evidence" value="ECO:0007669"/>
    <property type="project" value="TreeGrafter"/>
</dbReference>
<accession>A0A926F196</accession>
<sequence>MLDIVQSVDRALSILELVSEYTEGLGITEISEKVNLHKSTVHRLLGTLIYKGFIVQDSMTNKYKISLKLYELGAKLVEDLDILQVSKPYTEKLMKELNEVVHLVIRDNNHIVYIDKVEADNTIRMASNIGRRSPLYCTSVGKAILAFMDGDQVEKIWENSNIQKLTKNTITDYKMFEKELQTIREKGYAIDDEENEIGVRCIGAPVFNHNKEVEGAISISGPAIRVTKDKVEKIAEMVKKYADLISKELGYKE</sequence>
<keyword evidence="2" id="KW-0238">DNA-binding</keyword>
<organism evidence="8 9">
    <name type="scientific">Wansuia hejianensis</name>
    <dbReference type="NCBI Taxonomy" id="2763667"/>
    <lineage>
        <taxon>Bacteria</taxon>
        <taxon>Bacillati</taxon>
        <taxon>Bacillota</taxon>
        <taxon>Clostridia</taxon>
        <taxon>Lachnospirales</taxon>
        <taxon>Lachnospiraceae</taxon>
        <taxon>Wansuia</taxon>
    </lineage>
</organism>
<dbReference type="RefSeq" id="WP_249322991.1">
    <property type="nucleotide sequence ID" value="NZ_JACRTK010000001.1"/>
</dbReference>
<dbReference type="InterPro" id="IPR014757">
    <property type="entry name" value="Tscrpt_reg_IclR_C"/>
</dbReference>
<dbReference type="GO" id="GO:0003700">
    <property type="term" value="F:DNA-binding transcription factor activity"/>
    <property type="evidence" value="ECO:0007669"/>
    <property type="project" value="TreeGrafter"/>
</dbReference>
<dbReference type="Proteomes" id="UP000601522">
    <property type="component" value="Unassembled WGS sequence"/>
</dbReference>
<dbReference type="InterPro" id="IPR036390">
    <property type="entry name" value="WH_DNA-bd_sf"/>
</dbReference>
<dbReference type="InterPro" id="IPR050707">
    <property type="entry name" value="HTH_MetabolicPath_Reg"/>
</dbReference>
<name>A0A926F196_9FIRM</name>
<dbReference type="PANTHER" id="PTHR30136:SF24">
    <property type="entry name" value="HTH-TYPE TRANSCRIPTIONAL REPRESSOR ALLR"/>
    <property type="match status" value="1"/>
</dbReference>
<gene>
    <name evidence="8" type="ORF">H8689_03305</name>
</gene>
<evidence type="ECO:0000259" key="7">
    <source>
        <dbReference type="PROSITE" id="PS51078"/>
    </source>
</evidence>
<comment type="caution">
    <text evidence="8">The sequence shown here is derived from an EMBL/GenBank/DDBJ whole genome shotgun (WGS) entry which is preliminary data.</text>
</comment>
<dbReference type="InterPro" id="IPR005471">
    <property type="entry name" value="Tscrpt_reg_IclR_N"/>
</dbReference>
<keyword evidence="3" id="KW-0804">Transcription</keyword>
<evidence type="ECO:0000256" key="1">
    <source>
        <dbReference type="ARBA" id="ARBA00023015"/>
    </source>
</evidence>
<dbReference type="Pfam" id="PF01614">
    <property type="entry name" value="IclR_C"/>
    <property type="match status" value="1"/>
</dbReference>
<evidence type="ECO:0000313" key="8">
    <source>
        <dbReference type="EMBL" id="MBC8590167.1"/>
    </source>
</evidence>
<dbReference type="Gene3D" id="3.30.450.40">
    <property type="match status" value="1"/>
</dbReference>
<dbReference type="SUPFAM" id="SSF46785">
    <property type="entry name" value="Winged helix' DNA-binding domain"/>
    <property type="match status" value="1"/>
</dbReference>
<dbReference type="Gene3D" id="1.10.10.10">
    <property type="entry name" value="Winged helix-like DNA-binding domain superfamily/Winged helix DNA-binding domain"/>
    <property type="match status" value="1"/>
</dbReference>
<dbReference type="PROSITE" id="PS51077">
    <property type="entry name" value="HTH_ICLR"/>
    <property type="match status" value="1"/>
</dbReference>
<keyword evidence="9" id="KW-1185">Reference proteome</keyword>
<protein>
    <recommendedName>
        <fullName evidence="5">Glycerol operon regulatory protein</fullName>
    </recommendedName>
</protein>
<dbReference type="PROSITE" id="PS51078">
    <property type="entry name" value="ICLR_ED"/>
    <property type="match status" value="1"/>
</dbReference>
<evidence type="ECO:0000256" key="5">
    <source>
        <dbReference type="ARBA" id="ARBA00070406"/>
    </source>
</evidence>
<dbReference type="GO" id="GO:0003677">
    <property type="term" value="F:DNA binding"/>
    <property type="evidence" value="ECO:0007669"/>
    <property type="project" value="UniProtKB-KW"/>
</dbReference>
<dbReference type="SMART" id="SM00346">
    <property type="entry name" value="HTH_ICLR"/>
    <property type="match status" value="1"/>
</dbReference>
<comment type="function">
    <text evidence="4">May be an activator protein for the gylABX operon.</text>
</comment>
<dbReference type="Pfam" id="PF09339">
    <property type="entry name" value="HTH_IclR"/>
    <property type="match status" value="1"/>
</dbReference>
<dbReference type="EMBL" id="JACRTK010000001">
    <property type="protein sequence ID" value="MBC8590167.1"/>
    <property type="molecule type" value="Genomic_DNA"/>
</dbReference>
<feature type="domain" description="IclR-ED" evidence="7">
    <location>
        <begin position="68"/>
        <end position="251"/>
    </location>
</feature>
<dbReference type="PANTHER" id="PTHR30136">
    <property type="entry name" value="HELIX-TURN-HELIX TRANSCRIPTIONAL REGULATOR, ICLR FAMILY"/>
    <property type="match status" value="1"/>
</dbReference>
<dbReference type="InterPro" id="IPR036388">
    <property type="entry name" value="WH-like_DNA-bd_sf"/>
</dbReference>